<protein>
    <submittedName>
        <fullName evidence="2">Uncharacterized protein</fullName>
    </submittedName>
</protein>
<dbReference type="AlphaFoldDB" id="A0AAD1YL47"/>
<feature type="compositionally biased region" description="Polar residues" evidence="1">
    <location>
        <begin position="93"/>
        <end position="107"/>
    </location>
</feature>
<evidence type="ECO:0000313" key="2">
    <source>
        <dbReference type="EMBL" id="CAI9753062.1"/>
    </source>
</evidence>
<feature type="region of interest" description="Disordered" evidence="1">
    <location>
        <begin position="68"/>
        <end position="107"/>
    </location>
</feature>
<reference evidence="2" key="1">
    <citation type="submission" date="2023-05" db="EMBL/GenBank/DDBJ databases">
        <authorList>
            <person name="Huff M."/>
        </authorList>
    </citation>
    <scope>NUCLEOTIDE SEQUENCE</scope>
</reference>
<name>A0AAD1YL47_9LAMI</name>
<gene>
    <name evidence="2" type="ORF">FPE_LOCUS493</name>
</gene>
<dbReference type="Proteomes" id="UP000834106">
    <property type="component" value="Chromosome 1"/>
</dbReference>
<accession>A0AAD1YL47</accession>
<feature type="compositionally biased region" description="Basic and acidic residues" evidence="1">
    <location>
        <begin position="77"/>
        <end position="91"/>
    </location>
</feature>
<evidence type="ECO:0000313" key="3">
    <source>
        <dbReference type="Proteomes" id="UP000834106"/>
    </source>
</evidence>
<keyword evidence="3" id="KW-1185">Reference proteome</keyword>
<organism evidence="2 3">
    <name type="scientific">Fraxinus pennsylvanica</name>
    <dbReference type="NCBI Taxonomy" id="56036"/>
    <lineage>
        <taxon>Eukaryota</taxon>
        <taxon>Viridiplantae</taxon>
        <taxon>Streptophyta</taxon>
        <taxon>Embryophyta</taxon>
        <taxon>Tracheophyta</taxon>
        <taxon>Spermatophyta</taxon>
        <taxon>Magnoliopsida</taxon>
        <taxon>eudicotyledons</taxon>
        <taxon>Gunneridae</taxon>
        <taxon>Pentapetalae</taxon>
        <taxon>asterids</taxon>
        <taxon>lamiids</taxon>
        <taxon>Lamiales</taxon>
        <taxon>Oleaceae</taxon>
        <taxon>Oleeae</taxon>
        <taxon>Fraxinus</taxon>
    </lineage>
</organism>
<dbReference type="EMBL" id="OU503036">
    <property type="protein sequence ID" value="CAI9753062.1"/>
    <property type="molecule type" value="Genomic_DNA"/>
</dbReference>
<proteinExistence type="predicted"/>
<evidence type="ECO:0000256" key="1">
    <source>
        <dbReference type="SAM" id="MobiDB-lite"/>
    </source>
</evidence>
<sequence length="107" mass="12340">MEENEGLERDEVLREVLRFDHKLKDENQEEKKLRPNVEDILKATKTVLHQKRDSAKAFDSFLEKRKSAQSIASPLSTREEVHGDNVAKKNASDLGNLQELPNHSRSF</sequence>